<dbReference type="Pfam" id="PF00109">
    <property type="entry name" value="ketoacyl-synt"/>
    <property type="match status" value="2"/>
</dbReference>
<keyword evidence="3" id="KW-0511">Multifunctional enzyme</keyword>
<gene>
    <name evidence="6" type="ORF">ACFVZC_16010</name>
</gene>
<dbReference type="InterPro" id="IPR016039">
    <property type="entry name" value="Thiolase-like"/>
</dbReference>
<dbReference type="Pfam" id="PF08990">
    <property type="entry name" value="Docking"/>
    <property type="match status" value="1"/>
</dbReference>
<dbReference type="Proteomes" id="UP001601627">
    <property type="component" value="Unassembled WGS sequence"/>
</dbReference>
<evidence type="ECO:0000313" key="6">
    <source>
        <dbReference type="EMBL" id="MFF1274904.1"/>
    </source>
</evidence>
<evidence type="ECO:0000259" key="5">
    <source>
        <dbReference type="PROSITE" id="PS52004"/>
    </source>
</evidence>
<dbReference type="PANTHER" id="PTHR43775:SF51">
    <property type="entry name" value="INACTIVE PHENOLPHTHIOCEROL SYNTHESIS POLYKETIDE SYNTHASE TYPE I PKS1-RELATED"/>
    <property type="match status" value="1"/>
</dbReference>
<dbReference type="InterPro" id="IPR014030">
    <property type="entry name" value="Ketoacyl_synth_N"/>
</dbReference>
<name>A0ABW6Q6U9_9ACTN</name>
<dbReference type="CDD" id="cd00833">
    <property type="entry name" value="PKS"/>
    <property type="match status" value="1"/>
</dbReference>
<dbReference type="PANTHER" id="PTHR43775">
    <property type="entry name" value="FATTY ACID SYNTHASE"/>
    <property type="match status" value="1"/>
</dbReference>
<dbReference type="EMBL" id="JBHVZQ010000011">
    <property type="protein sequence ID" value="MFF1274904.1"/>
    <property type="molecule type" value="Genomic_DNA"/>
</dbReference>
<dbReference type="Gene3D" id="3.40.47.10">
    <property type="match status" value="1"/>
</dbReference>
<feature type="region of interest" description="Disordered" evidence="4">
    <location>
        <begin position="90"/>
        <end position="131"/>
    </location>
</feature>
<dbReference type="RefSeq" id="WP_388235110.1">
    <property type="nucleotide sequence ID" value="NZ_JBHVZQ010000011.1"/>
</dbReference>
<evidence type="ECO:0000256" key="4">
    <source>
        <dbReference type="SAM" id="MobiDB-lite"/>
    </source>
</evidence>
<evidence type="ECO:0000256" key="3">
    <source>
        <dbReference type="ARBA" id="ARBA00023268"/>
    </source>
</evidence>
<protein>
    <submittedName>
        <fullName evidence="6">Beta-ketoacyl synthase N-terminal-like domain-containing protein</fullName>
    </submittedName>
</protein>
<feature type="compositionally biased region" description="Basic and acidic residues" evidence="4">
    <location>
        <begin position="99"/>
        <end position="110"/>
    </location>
</feature>
<dbReference type="InterPro" id="IPR020841">
    <property type="entry name" value="PKS_Beta-ketoAc_synthase_dom"/>
</dbReference>
<reference evidence="6 7" key="1">
    <citation type="submission" date="2024-09" db="EMBL/GenBank/DDBJ databases">
        <title>The Natural Products Discovery Center: Release of the First 8490 Sequenced Strains for Exploring Actinobacteria Biosynthetic Diversity.</title>
        <authorList>
            <person name="Kalkreuter E."/>
            <person name="Kautsar S.A."/>
            <person name="Yang D."/>
            <person name="Bader C.D."/>
            <person name="Teijaro C.N."/>
            <person name="Fluegel L."/>
            <person name="Davis C.M."/>
            <person name="Simpson J.R."/>
            <person name="Lauterbach L."/>
            <person name="Steele A.D."/>
            <person name="Gui C."/>
            <person name="Meng S."/>
            <person name="Li G."/>
            <person name="Viehrig K."/>
            <person name="Ye F."/>
            <person name="Su P."/>
            <person name="Kiefer A.F."/>
            <person name="Nichols A."/>
            <person name="Cepeda A.J."/>
            <person name="Yan W."/>
            <person name="Fan B."/>
            <person name="Jiang Y."/>
            <person name="Adhikari A."/>
            <person name="Zheng C.-J."/>
            <person name="Schuster L."/>
            <person name="Cowan T.M."/>
            <person name="Smanski M.J."/>
            <person name="Chevrette M.G."/>
            <person name="De Carvalho L.P.S."/>
            <person name="Shen B."/>
        </authorList>
    </citation>
    <scope>NUCLEOTIDE SEQUENCE [LARGE SCALE GENOMIC DNA]</scope>
    <source>
        <strain evidence="6 7">NPDC058328</strain>
    </source>
</reference>
<evidence type="ECO:0000256" key="1">
    <source>
        <dbReference type="ARBA" id="ARBA00001957"/>
    </source>
</evidence>
<dbReference type="InterPro" id="IPR050091">
    <property type="entry name" value="PKS_NRPS_Biosynth_Enz"/>
</dbReference>
<dbReference type="InterPro" id="IPR018201">
    <property type="entry name" value="Ketoacyl_synth_AS"/>
</dbReference>
<dbReference type="PROSITE" id="PS00606">
    <property type="entry name" value="KS3_1"/>
    <property type="match status" value="1"/>
</dbReference>
<evidence type="ECO:0000313" key="7">
    <source>
        <dbReference type="Proteomes" id="UP001601627"/>
    </source>
</evidence>
<dbReference type="SUPFAM" id="SSF53901">
    <property type="entry name" value="Thiolase-like"/>
    <property type="match status" value="1"/>
</dbReference>
<dbReference type="SMART" id="SM00825">
    <property type="entry name" value="PKS_KS"/>
    <property type="match status" value="1"/>
</dbReference>
<keyword evidence="2" id="KW-0808">Transferase</keyword>
<comment type="caution">
    <text evidence="6">The sequence shown here is derived from an EMBL/GenBank/DDBJ whole genome shotgun (WGS) entry which is preliminary data.</text>
</comment>
<keyword evidence="7" id="KW-1185">Reference proteome</keyword>
<dbReference type="InterPro" id="IPR015083">
    <property type="entry name" value="NorB/c/GfsB-D-like_docking"/>
</dbReference>
<dbReference type="PROSITE" id="PS52004">
    <property type="entry name" value="KS3_2"/>
    <property type="match status" value="1"/>
</dbReference>
<evidence type="ECO:0000256" key="2">
    <source>
        <dbReference type="ARBA" id="ARBA00022679"/>
    </source>
</evidence>
<proteinExistence type="predicted"/>
<organism evidence="6 7">
    <name type="scientific">Streptomyces marokkonensis</name>
    <dbReference type="NCBI Taxonomy" id="324855"/>
    <lineage>
        <taxon>Bacteria</taxon>
        <taxon>Bacillati</taxon>
        <taxon>Actinomycetota</taxon>
        <taxon>Actinomycetes</taxon>
        <taxon>Kitasatosporales</taxon>
        <taxon>Streptomycetaceae</taxon>
        <taxon>Streptomyces</taxon>
    </lineage>
</organism>
<feature type="domain" description="Ketosynthase family 3 (KS3)" evidence="5">
    <location>
        <begin position="35"/>
        <end position="309"/>
    </location>
</feature>
<feature type="non-terminal residue" evidence="6">
    <location>
        <position position="309"/>
    </location>
</feature>
<comment type="cofactor">
    <cofactor evidence="1">
        <name>pantetheine 4'-phosphate</name>
        <dbReference type="ChEBI" id="CHEBI:47942"/>
    </cofactor>
</comment>
<sequence>MGAEDPEKLRYFLKRVSGELHEARIQLREAEEASHEPIAVVGMGCRFPGGAVSPDKLWELVSQGRDAIGDFPTDRGWDLESLFDTYGTWADDSAGNQDGDGHGTEDRSTDEAGSPGDTQEPRGGRPGTSATRYGGFLHDAGAFDAAFFNISPREAKAMDPQQRLLLEVTWEALEDAGLDPHTLAGTPTGVFTGLSPNHYGAHGDTELEGHLLTGTAPAVASGRIAYTLGLHGPALTIDTACSSSLVAVHLACQALRNNECDTALAGGATIMATPDIFLEFSRQGGLAPDGRCKAFAAEADGTGWAEGAG</sequence>
<accession>A0ABW6Q6U9</accession>